<dbReference type="EMBL" id="JANGCH010000021">
    <property type="protein sequence ID" value="MCQ5122624.1"/>
    <property type="molecule type" value="Genomic_DNA"/>
</dbReference>
<comment type="caution">
    <text evidence="7">The sequence shown here is derived from an EMBL/GenBank/DDBJ whole genome shotgun (WGS) entry which is preliminary data.</text>
</comment>
<evidence type="ECO:0000256" key="4">
    <source>
        <dbReference type="ARBA" id="ARBA00022989"/>
    </source>
</evidence>
<evidence type="ECO:0000313" key="7">
    <source>
        <dbReference type="EMBL" id="MCQ5122624.1"/>
    </source>
</evidence>
<feature type="transmembrane region" description="Helical" evidence="6">
    <location>
        <begin position="388"/>
        <end position="408"/>
    </location>
</feature>
<feature type="transmembrane region" description="Helical" evidence="6">
    <location>
        <begin position="363"/>
        <end position="382"/>
    </location>
</feature>
<dbReference type="InterPro" id="IPR050833">
    <property type="entry name" value="Poly_Biosynth_Transport"/>
</dbReference>
<feature type="transmembrane region" description="Helical" evidence="6">
    <location>
        <begin position="452"/>
        <end position="471"/>
    </location>
</feature>
<keyword evidence="4 6" id="KW-1133">Transmembrane helix</keyword>
<feature type="transmembrane region" description="Helical" evidence="6">
    <location>
        <begin position="260"/>
        <end position="283"/>
    </location>
</feature>
<feature type="transmembrane region" description="Helical" evidence="6">
    <location>
        <begin position="157"/>
        <end position="177"/>
    </location>
</feature>
<dbReference type="RefSeq" id="WP_256198317.1">
    <property type="nucleotide sequence ID" value="NZ_JANGCH010000021.1"/>
</dbReference>
<dbReference type="PANTHER" id="PTHR30250:SF11">
    <property type="entry name" value="O-ANTIGEN TRANSPORTER-RELATED"/>
    <property type="match status" value="1"/>
</dbReference>
<keyword evidence="2" id="KW-1003">Cell membrane</keyword>
<feature type="transmembrane region" description="Helical" evidence="6">
    <location>
        <begin position="124"/>
        <end position="145"/>
    </location>
</feature>
<feature type="transmembrane region" description="Helical" evidence="6">
    <location>
        <begin position="62"/>
        <end position="81"/>
    </location>
</feature>
<evidence type="ECO:0000256" key="6">
    <source>
        <dbReference type="SAM" id="Phobius"/>
    </source>
</evidence>
<keyword evidence="3 6" id="KW-0812">Transmembrane</keyword>
<organism evidence="7 8">
    <name type="scientific">Massilicoli timonensis</name>
    <dbReference type="NCBI Taxonomy" id="2015901"/>
    <lineage>
        <taxon>Bacteria</taxon>
        <taxon>Bacillati</taxon>
        <taxon>Bacillota</taxon>
        <taxon>Erysipelotrichia</taxon>
        <taxon>Erysipelotrichales</taxon>
        <taxon>Erysipelotrichaceae</taxon>
        <taxon>Massilicoli</taxon>
    </lineage>
</organism>
<feature type="transmembrane region" description="Helical" evidence="6">
    <location>
        <begin position="223"/>
        <end position="240"/>
    </location>
</feature>
<dbReference type="PANTHER" id="PTHR30250">
    <property type="entry name" value="PST FAMILY PREDICTED COLANIC ACID TRANSPORTER"/>
    <property type="match status" value="1"/>
</dbReference>
<feature type="transmembrane region" description="Helical" evidence="6">
    <location>
        <begin position="183"/>
        <end position="203"/>
    </location>
</feature>
<proteinExistence type="predicted"/>
<evidence type="ECO:0000256" key="1">
    <source>
        <dbReference type="ARBA" id="ARBA00004651"/>
    </source>
</evidence>
<dbReference type="Pfam" id="PF01943">
    <property type="entry name" value="Polysacc_synt"/>
    <property type="match status" value="1"/>
</dbReference>
<reference evidence="7 8" key="1">
    <citation type="submission" date="2022-06" db="EMBL/GenBank/DDBJ databases">
        <title>Isolation of gut microbiota from human fecal samples.</title>
        <authorList>
            <person name="Pamer E.G."/>
            <person name="Barat B."/>
            <person name="Waligurski E."/>
            <person name="Medina S."/>
            <person name="Paddock L."/>
            <person name="Mostad J."/>
        </authorList>
    </citation>
    <scope>NUCLEOTIDE SEQUENCE [LARGE SCALE GENOMIC DNA]</scope>
    <source>
        <strain evidence="7 8">DFI.6.1</strain>
    </source>
</reference>
<name>A0ABT1SN51_9FIRM</name>
<evidence type="ECO:0000256" key="2">
    <source>
        <dbReference type="ARBA" id="ARBA00022475"/>
    </source>
</evidence>
<feature type="transmembrane region" description="Helical" evidence="6">
    <location>
        <begin position="331"/>
        <end position="351"/>
    </location>
</feature>
<evidence type="ECO:0000256" key="3">
    <source>
        <dbReference type="ARBA" id="ARBA00022692"/>
    </source>
</evidence>
<sequence length="481" mass="56136">MYLKSAFNKYRSSPVQMKASLWYAICNILQKGISFIVIPIYVRLLTTSEYGHYSVFISWKDIVIIFATLNLYCGVFTKAIVDYKNDRDRYTSCMQGLSTVITIVVFFIYLLTDQFWETLLDVSSPVMLLLFVYFIFYPAFSFWSVRQRVENKYQKMVFVTLLTAIATPVLSIVLLYMTDLREYAVILGYLIIQCVTGLIFYIYQFYKGKVFFIKEYWLNSLKFNIPLIPHYLSLIILGQADRVMIDYLCGSDKVAIYNLAYQVSMAITIIISAINNALVPWCYEKLKQKEYDTINNITYKLCLVLFFCTIGIMLIAPEVVGILGTSDYRDAVWIIPSVTISCYFTFCYNLFSVIEFYYNATRFVMVASTIGAILNVILNAVFIPIIGFIAAGYTTMICYLAFMFMHYYFMKKICQKEMDHVIPFNMKFIIFSTLLLLVIVVVCLFIYQNHIIRYLCLILIFIFMVFNRNYLKNLLKEMKGD</sequence>
<feature type="transmembrane region" description="Helical" evidence="6">
    <location>
        <begin position="303"/>
        <end position="325"/>
    </location>
</feature>
<accession>A0ABT1SN51</accession>
<feature type="transmembrane region" description="Helical" evidence="6">
    <location>
        <begin position="428"/>
        <end position="446"/>
    </location>
</feature>
<gene>
    <name evidence="7" type="ORF">NE663_10210</name>
</gene>
<protein>
    <submittedName>
        <fullName evidence="7">Oligosaccharide flippase family protein</fullName>
    </submittedName>
</protein>
<evidence type="ECO:0000256" key="5">
    <source>
        <dbReference type="ARBA" id="ARBA00023136"/>
    </source>
</evidence>
<comment type="subcellular location">
    <subcellularLocation>
        <location evidence="1">Cell membrane</location>
        <topology evidence="1">Multi-pass membrane protein</topology>
    </subcellularLocation>
</comment>
<evidence type="ECO:0000313" key="8">
    <source>
        <dbReference type="Proteomes" id="UP001524435"/>
    </source>
</evidence>
<dbReference type="Proteomes" id="UP001524435">
    <property type="component" value="Unassembled WGS sequence"/>
</dbReference>
<feature type="transmembrane region" description="Helical" evidence="6">
    <location>
        <begin position="93"/>
        <end position="112"/>
    </location>
</feature>
<dbReference type="InterPro" id="IPR002797">
    <property type="entry name" value="Polysacc_synth"/>
</dbReference>
<keyword evidence="8" id="KW-1185">Reference proteome</keyword>
<keyword evidence="5 6" id="KW-0472">Membrane</keyword>
<feature type="transmembrane region" description="Helical" evidence="6">
    <location>
        <begin position="21"/>
        <end position="42"/>
    </location>
</feature>